<organism evidence="1 2">
    <name type="scientific">Siccirubricoccus soli</name>
    <dbReference type="NCBI Taxonomy" id="2899147"/>
    <lineage>
        <taxon>Bacteria</taxon>
        <taxon>Pseudomonadati</taxon>
        <taxon>Pseudomonadota</taxon>
        <taxon>Alphaproteobacteria</taxon>
        <taxon>Acetobacterales</taxon>
        <taxon>Roseomonadaceae</taxon>
        <taxon>Siccirubricoccus</taxon>
    </lineage>
</organism>
<name>A0ABT1DBE4_9PROT</name>
<dbReference type="EMBL" id="JAFIRR010000183">
    <property type="protein sequence ID" value="MCO6419258.1"/>
    <property type="molecule type" value="Genomic_DNA"/>
</dbReference>
<keyword evidence="2" id="KW-1185">Reference proteome</keyword>
<sequence>MALQTPIEIRNTGLVACYWRLTHTQTDLLAGVVEFRLHGYPDAEARLAGKAPLPAICFRATPAELGLADIHAVTTAALYAAARTLPAEDGQLWFADATDC</sequence>
<evidence type="ECO:0000313" key="2">
    <source>
        <dbReference type="Proteomes" id="UP001523392"/>
    </source>
</evidence>
<evidence type="ECO:0000313" key="1">
    <source>
        <dbReference type="EMBL" id="MCO6419258.1"/>
    </source>
</evidence>
<reference evidence="1 2" key="1">
    <citation type="submission" date="2021-12" db="EMBL/GenBank/DDBJ databases">
        <title>Siccirubricoccus leaddurans sp. nov., a high concentration Zn2+ tolerance bacterium.</title>
        <authorList>
            <person name="Cao Y."/>
        </authorList>
    </citation>
    <scope>NUCLEOTIDE SEQUENCE [LARGE SCALE GENOMIC DNA]</scope>
    <source>
        <strain evidence="1 2">KC 17139</strain>
    </source>
</reference>
<protein>
    <submittedName>
        <fullName evidence="1">Uncharacterized protein</fullName>
    </submittedName>
</protein>
<gene>
    <name evidence="1" type="ORF">JYK14_24300</name>
</gene>
<dbReference type="Proteomes" id="UP001523392">
    <property type="component" value="Unassembled WGS sequence"/>
</dbReference>
<proteinExistence type="predicted"/>
<comment type="caution">
    <text evidence="1">The sequence shown here is derived from an EMBL/GenBank/DDBJ whole genome shotgun (WGS) entry which is preliminary data.</text>
</comment>
<dbReference type="RefSeq" id="WP_252955875.1">
    <property type="nucleotide sequence ID" value="NZ_JAFIRR010000183.1"/>
</dbReference>
<accession>A0ABT1DBE4</accession>